<dbReference type="AlphaFoldDB" id="A0A0D2MR74"/>
<dbReference type="Pfam" id="PF15251">
    <property type="entry name" value="TAPR1-like"/>
    <property type="match status" value="1"/>
</dbReference>
<keyword evidence="3" id="KW-1185">Reference proteome</keyword>
<feature type="compositionally biased region" description="Low complexity" evidence="1">
    <location>
        <begin position="270"/>
        <end position="280"/>
    </location>
</feature>
<protein>
    <submittedName>
        <fullName evidence="2">Uncharacterized protein</fullName>
    </submittedName>
</protein>
<feature type="compositionally biased region" description="Low complexity" evidence="1">
    <location>
        <begin position="149"/>
        <end position="181"/>
    </location>
</feature>
<dbReference type="PANTHER" id="PTHR38645:SF1">
    <property type="entry name" value="YALI0F12243P"/>
    <property type="match status" value="1"/>
</dbReference>
<dbReference type="OMA" id="KRRHAVM"/>
<dbReference type="Proteomes" id="UP000054270">
    <property type="component" value="Unassembled WGS sequence"/>
</dbReference>
<gene>
    <name evidence="2" type="ORF">HYPSUDRAFT_63772</name>
</gene>
<evidence type="ECO:0000313" key="2">
    <source>
        <dbReference type="EMBL" id="KJA26503.1"/>
    </source>
</evidence>
<organism evidence="2 3">
    <name type="scientific">Hypholoma sublateritium (strain FD-334 SS-4)</name>
    <dbReference type="NCBI Taxonomy" id="945553"/>
    <lineage>
        <taxon>Eukaryota</taxon>
        <taxon>Fungi</taxon>
        <taxon>Dikarya</taxon>
        <taxon>Basidiomycota</taxon>
        <taxon>Agaricomycotina</taxon>
        <taxon>Agaricomycetes</taxon>
        <taxon>Agaricomycetidae</taxon>
        <taxon>Agaricales</taxon>
        <taxon>Agaricineae</taxon>
        <taxon>Strophariaceae</taxon>
        <taxon>Hypholoma</taxon>
    </lineage>
</organism>
<feature type="compositionally biased region" description="Pro residues" evidence="1">
    <location>
        <begin position="182"/>
        <end position="191"/>
    </location>
</feature>
<evidence type="ECO:0000313" key="3">
    <source>
        <dbReference type="Proteomes" id="UP000054270"/>
    </source>
</evidence>
<evidence type="ECO:0000256" key="1">
    <source>
        <dbReference type="SAM" id="MobiDB-lite"/>
    </source>
</evidence>
<feature type="region of interest" description="Disordered" evidence="1">
    <location>
        <begin position="270"/>
        <end position="339"/>
    </location>
</feature>
<feature type="compositionally biased region" description="Polar residues" evidence="1">
    <location>
        <begin position="304"/>
        <end position="316"/>
    </location>
</feature>
<feature type="compositionally biased region" description="Basic and acidic residues" evidence="1">
    <location>
        <begin position="120"/>
        <end position="131"/>
    </location>
</feature>
<dbReference type="OrthoDB" id="21418at2759"/>
<dbReference type="PANTHER" id="PTHR38645">
    <property type="entry name" value="CHROMOSOME 9, WHOLE GENOME SHOTGUN SEQUENCE"/>
    <property type="match status" value="1"/>
</dbReference>
<accession>A0A0D2MR74</accession>
<dbReference type="EMBL" id="KN817527">
    <property type="protein sequence ID" value="KJA26503.1"/>
    <property type="molecule type" value="Genomic_DNA"/>
</dbReference>
<sequence length="339" mass="35973">MESLNLNTLVNSLPNGQQNAEKELLNDFKAAALSITTLYRSSRKNSKRAYNNGYSTACQDMLNFIQQGVSASDIGLAPSGTSHAVEGGGMTIGRVMDWIEARVDAIRAREEEEEEDEEREKDKERAPRPAAERPVAGPVAAKSDDRKASPAASAGSSKAKATSSSLPTPSSPVSGTTAPSAPTSPSPPPLSAAPRHKASKGRPTPTKESFHPTPQSTHFSPPTFISEPFPVSHSQSSIPFAETPVIINAGSKRRHAMMMMLDSNSPAISIGGPSSAVSSPGGTGTANGGAHTSSSLGRRRTRNSRNLQPHNSNISVVQMAPEEMDIEEDGRERKRVARR</sequence>
<name>A0A0D2MR74_HYPSF</name>
<feature type="region of interest" description="Disordered" evidence="1">
    <location>
        <begin position="108"/>
        <end position="238"/>
    </location>
</feature>
<dbReference type="InterPro" id="IPR029196">
    <property type="entry name" value="HAPSTR1-like"/>
</dbReference>
<proteinExistence type="predicted"/>
<reference evidence="3" key="1">
    <citation type="submission" date="2014-04" db="EMBL/GenBank/DDBJ databases">
        <title>Evolutionary Origins and Diversification of the Mycorrhizal Mutualists.</title>
        <authorList>
            <consortium name="DOE Joint Genome Institute"/>
            <consortium name="Mycorrhizal Genomics Consortium"/>
            <person name="Kohler A."/>
            <person name="Kuo A."/>
            <person name="Nagy L.G."/>
            <person name="Floudas D."/>
            <person name="Copeland A."/>
            <person name="Barry K.W."/>
            <person name="Cichocki N."/>
            <person name="Veneault-Fourrey C."/>
            <person name="LaButti K."/>
            <person name="Lindquist E.A."/>
            <person name="Lipzen A."/>
            <person name="Lundell T."/>
            <person name="Morin E."/>
            <person name="Murat C."/>
            <person name="Riley R."/>
            <person name="Ohm R."/>
            <person name="Sun H."/>
            <person name="Tunlid A."/>
            <person name="Henrissat B."/>
            <person name="Grigoriev I.V."/>
            <person name="Hibbett D.S."/>
            <person name="Martin F."/>
        </authorList>
    </citation>
    <scope>NUCLEOTIDE SEQUENCE [LARGE SCALE GENOMIC DNA]</scope>
    <source>
        <strain evidence="3">FD-334 SS-4</strain>
    </source>
</reference>
<feature type="compositionally biased region" description="Low complexity" evidence="1">
    <location>
        <begin position="132"/>
        <end position="141"/>
    </location>
</feature>